<organism evidence="1 2">
    <name type="scientific">Chaenocephalus aceratus</name>
    <name type="common">Blackfin icefish</name>
    <name type="synonym">Chaenichthys aceratus</name>
    <dbReference type="NCBI Taxonomy" id="36190"/>
    <lineage>
        <taxon>Eukaryota</taxon>
        <taxon>Metazoa</taxon>
        <taxon>Chordata</taxon>
        <taxon>Craniata</taxon>
        <taxon>Vertebrata</taxon>
        <taxon>Euteleostomi</taxon>
        <taxon>Actinopterygii</taxon>
        <taxon>Neopterygii</taxon>
        <taxon>Teleostei</taxon>
        <taxon>Neoteleostei</taxon>
        <taxon>Acanthomorphata</taxon>
        <taxon>Eupercaria</taxon>
        <taxon>Perciformes</taxon>
        <taxon>Notothenioidei</taxon>
        <taxon>Channichthyidae</taxon>
        <taxon>Chaenocephalus</taxon>
    </lineage>
</organism>
<evidence type="ECO:0000313" key="2">
    <source>
        <dbReference type="Proteomes" id="UP001057452"/>
    </source>
</evidence>
<comment type="caution">
    <text evidence="1">The sequence shown here is derived from an EMBL/GenBank/DDBJ whole genome shotgun (WGS) entry which is preliminary data.</text>
</comment>
<feature type="non-terminal residue" evidence="1">
    <location>
        <position position="1"/>
    </location>
</feature>
<gene>
    <name evidence="1" type="ORF">KUCAC02_020111</name>
</gene>
<accession>A0ACB9VS71</accession>
<dbReference type="EMBL" id="CM043808">
    <property type="protein sequence ID" value="KAI4802261.1"/>
    <property type="molecule type" value="Genomic_DNA"/>
</dbReference>
<feature type="non-terminal residue" evidence="1">
    <location>
        <position position="90"/>
    </location>
</feature>
<proteinExistence type="predicted"/>
<name>A0ACB9VS71_CHAAC</name>
<evidence type="ECO:0000313" key="1">
    <source>
        <dbReference type="EMBL" id="KAI4802261.1"/>
    </source>
</evidence>
<keyword evidence="2" id="KW-1185">Reference proteome</keyword>
<dbReference type="Proteomes" id="UP001057452">
    <property type="component" value="Chromosome 24"/>
</dbReference>
<reference evidence="1" key="1">
    <citation type="submission" date="2022-05" db="EMBL/GenBank/DDBJ databases">
        <title>Chromosome-level genome of Chaenocephalus aceratus.</title>
        <authorList>
            <person name="Park H."/>
        </authorList>
    </citation>
    <scope>NUCLEOTIDE SEQUENCE</scope>
    <source>
        <strain evidence="1">KU_202001</strain>
    </source>
</reference>
<sequence length="90" mass="9816">HRESKKEVKGPTLEGSDVGSSARKRASVLPSKAVILCSGIGFPAMKPLSLINTTSHPREARKDFATYLEVQCLGEQIQLPFADCEEEQTT</sequence>
<protein>
    <submittedName>
        <fullName evidence="1">Uncharacterized protein</fullName>
    </submittedName>
</protein>